<dbReference type="SMART" id="SM00178">
    <property type="entry name" value="SAR"/>
    <property type="match status" value="1"/>
</dbReference>
<evidence type="ECO:0000313" key="5">
    <source>
        <dbReference type="Proteomes" id="UP001057375"/>
    </source>
</evidence>
<proteinExistence type="predicted"/>
<name>A0ABQ5JVY1_9EUKA</name>
<dbReference type="SMART" id="SM00173">
    <property type="entry name" value="RAS"/>
    <property type="match status" value="1"/>
</dbReference>
<gene>
    <name evidence="4" type="ORF">ADUPG1_010417</name>
</gene>
<feature type="compositionally biased region" description="Basic and acidic residues" evidence="3">
    <location>
        <begin position="1072"/>
        <end position="1092"/>
    </location>
</feature>
<reference evidence="4" key="1">
    <citation type="submission" date="2022-03" db="EMBL/GenBank/DDBJ databases">
        <title>Draft genome sequence of Aduncisulcus paluster, a free-living microaerophilic Fornicata.</title>
        <authorList>
            <person name="Yuyama I."/>
            <person name="Kume K."/>
            <person name="Tamura T."/>
            <person name="Inagaki Y."/>
            <person name="Hashimoto T."/>
        </authorList>
    </citation>
    <scope>NUCLEOTIDE SEQUENCE</scope>
    <source>
        <strain evidence="4">NY0171</strain>
    </source>
</reference>
<keyword evidence="5" id="KW-1185">Reference proteome</keyword>
<dbReference type="SMART" id="SM00175">
    <property type="entry name" value="RAB"/>
    <property type="match status" value="1"/>
</dbReference>
<dbReference type="InterPro" id="IPR044612">
    <property type="entry name" value="ARL2/3"/>
</dbReference>
<dbReference type="PANTHER" id="PTHR45697">
    <property type="entry name" value="ADP-RIBOSYLATION FACTOR-LIKE PROTEIN 2-RELATED"/>
    <property type="match status" value="1"/>
</dbReference>
<dbReference type="Pfam" id="PF00025">
    <property type="entry name" value="Arf"/>
    <property type="match status" value="1"/>
</dbReference>
<protein>
    <submittedName>
        <fullName evidence="4">Multi-domain containing protein</fullName>
    </submittedName>
</protein>
<dbReference type="Proteomes" id="UP001057375">
    <property type="component" value="Unassembled WGS sequence"/>
</dbReference>
<feature type="region of interest" description="Disordered" evidence="3">
    <location>
        <begin position="671"/>
        <end position="711"/>
    </location>
</feature>
<keyword evidence="2" id="KW-0342">GTP-binding</keyword>
<evidence type="ECO:0000313" key="4">
    <source>
        <dbReference type="EMBL" id="GKT14134.1"/>
    </source>
</evidence>
<dbReference type="EMBL" id="BQXS01011567">
    <property type="protein sequence ID" value="GKT14134.1"/>
    <property type="molecule type" value="Genomic_DNA"/>
</dbReference>
<dbReference type="SUPFAM" id="SSF52540">
    <property type="entry name" value="P-loop containing nucleoside triphosphate hydrolases"/>
    <property type="match status" value="1"/>
</dbReference>
<dbReference type="InterPro" id="IPR027417">
    <property type="entry name" value="P-loop_NTPase"/>
</dbReference>
<accession>A0ABQ5JVY1</accession>
<feature type="region of interest" description="Disordered" evidence="3">
    <location>
        <begin position="1211"/>
        <end position="1258"/>
    </location>
</feature>
<evidence type="ECO:0000256" key="2">
    <source>
        <dbReference type="ARBA" id="ARBA00023134"/>
    </source>
</evidence>
<dbReference type="SMART" id="SM00177">
    <property type="entry name" value="ARF"/>
    <property type="match status" value="1"/>
</dbReference>
<keyword evidence="1" id="KW-0547">Nucleotide-binding</keyword>
<feature type="compositionally biased region" description="Acidic residues" evidence="3">
    <location>
        <begin position="692"/>
        <end position="705"/>
    </location>
</feature>
<sequence length="1311" mass="147698">MVFWDFVKSLFSRRKREVKILFLGLDGAGKTTIVTKLCGRDVSLVQPTEGFNAKTISMSGISMNIWDIGGQAKIRPYWRHYFEGCEGLVFVVDSSDRERMEETGDELNSLLETAELSGVPLLVFANKQDLVTAYEAAEICKLLELEEIESSRPWRIQDSSAKRGTGLEEVYEYMRKITKSRLPYSIMDITVYGITGTKGRIVTTSEKKGSKKDHKSALLAQVQSFNSLPIPILPFKWLELLSEFIRAALEPYLDRLPQKILPLSPSAEEMVLGQFSYIKAFQEEAFHTSMEKVSSIPKIRSIPENNPINLLQRLMAATTDGLRINTLWDCLVMIMIFQQLPLSDSLMALLNTFVKKNHLLQRSLFFVFTAHSLGQEAILHEAQFDGLIDRERKRLEEEKNPDIASNSLMALLNTFVKKNHLLQRSLFFVFTAHSLGQEAILHEAQFDGLIDRERKRLEEEKNPDIASSIDSRIPIHASPDKRRHILKEEKDDISEIEVETEKDEEEDDIPITTIVTDPMSSPDYITEHVLPYLILPASILLSESTFMALRIALLIKWDAGASRGIHEVREQTVSAAVRFLDGLLCLYTHTDPIGGGCDGMEINEAIRRSKSGIRRRQIKLRDQSGNDIDPYTWLYSVDSVRDDVGMFTSKWTFGGESRWANIVNQWTAIETEDVDIEDSASEGDDIGPKEEDNVEEEEEEGEGNDDSAQMYKSDVGETPWYVYSIAKHKKDRYLKHGMQVTSSSIPPSPDASFSVMNFLSSSSPLVPNAASFCDCVSLLFGKLPSGGRKAVKTRAGLVMKSLHLTNEYSECVKDSQLEGSSGFRKNKKKLSHLYNTLCGIDSNLTSLCVSVPSFESLWAPLQLLSKICWEDSCINGLKIEKMVVRKPSWKGKRSKKRVPLYYIWDRCSHELPSSDSASTPSSMLHVCGTLSKLVIILRVLVLCGEEMLMRCIHTFCSSKLSKVRKEKGMEAKSYELDDEHSENDITLLCEILGVSNLRESPFSAILGSIIAARKKDVGHTLTNADIPSGGPSGGSARDVTDANMISALNGALLPCEVHSFVVPSLEEVIQKNKEEEADEKRRREYAERSAGKEEEEMVEDPRDVKRRKDKEQLNKALDAESSQITPSAILGLFCPSVSSFHTIGAISLSPISFLSIGIWLLRAFSLLQASHHAQNHGIVPEVKRITLNMLKRFLVIVDGCIIIHGERIRAREKEREEREKEKEHRSKREKGKGLRKIITDDDDDDEEESPKPTTSLKSIVLTRGNSEEELLDILKMNHENAFCSIIEVRSLCKVLKTVINDTKTPDTRDRR</sequence>
<comment type="caution">
    <text evidence="4">The sequence shown here is derived from an EMBL/GenBank/DDBJ whole genome shotgun (WGS) entry which is preliminary data.</text>
</comment>
<feature type="region of interest" description="Disordered" evidence="3">
    <location>
        <begin position="1072"/>
        <end position="1119"/>
    </location>
</feature>
<dbReference type="InterPro" id="IPR006689">
    <property type="entry name" value="Small_GTPase_ARF/SAR"/>
</dbReference>
<dbReference type="PROSITE" id="PS51417">
    <property type="entry name" value="ARF"/>
    <property type="match status" value="1"/>
</dbReference>
<evidence type="ECO:0000256" key="3">
    <source>
        <dbReference type="SAM" id="MobiDB-lite"/>
    </source>
</evidence>
<feature type="compositionally biased region" description="Basic and acidic residues" evidence="3">
    <location>
        <begin position="1211"/>
        <end position="1226"/>
    </location>
</feature>
<dbReference type="InterPro" id="IPR005225">
    <property type="entry name" value="Small_GTP-bd"/>
</dbReference>
<dbReference type="NCBIfam" id="TIGR00231">
    <property type="entry name" value="small_GTP"/>
    <property type="match status" value="1"/>
</dbReference>
<feature type="compositionally biased region" description="Acidic residues" evidence="3">
    <location>
        <begin position="671"/>
        <end position="685"/>
    </location>
</feature>
<evidence type="ECO:0000256" key="1">
    <source>
        <dbReference type="ARBA" id="ARBA00022741"/>
    </source>
</evidence>
<dbReference type="CDD" id="cd00878">
    <property type="entry name" value="Arf_Arl"/>
    <property type="match status" value="1"/>
</dbReference>
<dbReference type="PRINTS" id="PR00328">
    <property type="entry name" value="SAR1GTPBP"/>
</dbReference>
<organism evidence="4 5">
    <name type="scientific">Aduncisulcus paluster</name>
    <dbReference type="NCBI Taxonomy" id="2918883"/>
    <lineage>
        <taxon>Eukaryota</taxon>
        <taxon>Metamonada</taxon>
        <taxon>Carpediemonas-like organisms</taxon>
        <taxon>Aduncisulcus</taxon>
    </lineage>
</organism>
<dbReference type="Gene3D" id="3.40.50.300">
    <property type="entry name" value="P-loop containing nucleotide triphosphate hydrolases"/>
    <property type="match status" value="1"/>
</dbReference>